<evidence type="ECO:0000256" key="1">
    <source>
        <dbReference type="ARBA" id="ARBA00004370"/>
    </source>
</evidence>
<feature type="domain" description="RING-type" evidence="11">
    <location>
        <begin position="223"/>
        <end position="264"/>
    </location>
</feature>
<dbReference type="FunFam" id="3.30.40.10:FF:000009">
    <property type="entry name" value="E3 ubiquitin-protein ligase RNF130"/>
    <property type="match status" value="1"/>
</dbReference>
<feature type="region of interest" description="Disordered" evidence="9">
    <location>
        <begin position="290"/>
        <end position="309"/>
    </location>
</feature>
<dbReference type="GO" id="GO:0008270">
    <property type="term" value="F:zinc ion binding"/>
    <property type="evidence" value="ECO:0007669"/>
    <property type="project" value="UniProtKB-KW"/>
</dbReference>
<dbReference type="InterPro" id="IPR013083">
    <property type="entry name" value="Znf_RING/FYVE/PHD"/>
</dbReference>
<keyword evidence="4 8" id="KW-0863">Zinc-finger</keyword>
<keyword evidence="2 10" id="KW-0812">Transmembrane</keyword>
<comment type="subcellular location">
    <subcellularLocation>
        <location evidence="1">Membrane</location>
    </subcellularLocation>
</comment>
<keyword evidence="3" id="KW-0479">Metal-binding</keyword>
<feature type="compositionally biased region" description="Basic and acidic residues" evidence="9">
    <location>
        <begin position="290"/>
        <end position="304"/>
    </location>
</feature>
<dbReference type="GO" id="GO:0016020">
    <property type="term" value="C:membrane"/>
    <property type="evidence" value="ECO:0007669"/>
    <property type="project" value="UniProtKB-SubCell"/>
</dbReference>
<keyword evidence="12" id="KW-1185">Reference proteome</keyword>
<reference evidence="13" key="1">
    <citation type="submission" date="2022-11" db="UniProtKB">
        <authorList>
            <consortium name="WormBaseParasite"/>
        </authorList>
    </citation>
    <scope>IDENTIFICATION</scope>
</reference>
<sequence length="626" mass="68394">MLGQQSGTTFFSYEPIDKYAHVDPTSCTITNGNMNILNGTSSSSLDSIKSTNSEGNAKYIFTVCVNCSDKCNATDMFNLVDKLKEAKFNNLWVFLAPANEAVIQSMDLKNTNLKFAYLENDSFNKDYVPTRNNEQCSTPIGSESDPDALRSFSKTSVLFVSISFIILMVISLAWLVFYYVQRFRYAHAKDRLQRRLFNAAKKALTRIPTKPVKAGDKELDSDCPVCIDPYRAGDIVRMLPCRHVFHKTCVDPWLLEHRTCPMCKSDILKAFGYHVSMSGRRRTQFSAQIDDQHAGPHADSDHLSVDAQSTASESNAYPFPVVSEIHDPFSFTPATSPQLVQVMHATNARGFSIIPLTVHNGSGFASGSAGNFTTINASVERCPTTQSISNGQHNVTGDFPTNPNPNSNPGRALKSANSSRRPASRGHVVNLVHVRSRSLSHGNFAQASTSMTPPPVEQRPSALFRAAGRIDMPLRTVQTAGTITIEVAPNQVETRPTSKSKPSSPLPENSKNITSVAIEPDSEPFPLNAPQHRMAISQEDIPCGSRAESVASTVSGQRPITRGQSAKTVRSVPSAMSRKYVPPAEPMYAAFQILPPLEQRPRTAVIANAQNTAAVPLSDVISVESL</sequence>
<evidence type="ECO:0000256" key="3">
    <source>
        <dbReference type="ARBA" id="ARBA00022723"/>
    </source>
</evidence>
<feature type="region of interest" description="Disordered" evidence="9">
    <location>
        <begin position="385"/>
        <end position="427"/>
    </location>
</feature>
<accession>A0A914BWA8</accession>
<dbReference type="PROSITE" id="PS50089">
    <property type="entry name" value="ZF_RING_2"/>
    <property type="match status" value="1"/>
</dbReference>
<evidence type="ECO:0000256" key="4">
    <source>
        <dbReference type="ARBA" id="ARBA00022771"/>
    </source>
</evidence>
<dbReference type="WBParaSite" id="ACRNAN_Path_1150.g4442.t1">
    <property type="protein sequence ID" value="ACRNAN_Path_1150.g4442.t1"/>
    <property type="gene ID" value="ACRNAN_Path_1150.g4442"/>
</dbReference>
<dbReference type="InterPro" id="IPR001841">
    <property type="entry name" value="Znf_RING"/>
</dbReference>
<evidence type="ECO:0000256" key="2">
    <source>
        <dbReference type="ARBA" id="ARBA00022692"/>
    </source>
</evidence>
<name>A0A914BWA8_9BILA</name>
<dbReference type="CDD" id="cd16668">
    <property type="entry name" value="RING-H2_RNF130-like"/>
    <property type="match status" value="1"/>
</dbReference>
<dbReference type="SUPFAM" id="SSF57850">
    <property type="entry name" value="RING/U-box"/>
    <property type="match status" value="1"/>
</dbReference>
<dbReference type="SMART" id="SM00184">
    <property type="entry name" value="RING"/>
    <property type="match status" value="1"/>
</dbReference>
<keyword evidence="6 10" id="KW-1133">Transmembrane helix</keyword>
<evidence type="ECO:0000256" key="5">
    <source>
        <dbReference type="ARBA" id="ARBA00022833"/>
    </source>
</evidence>
<keyword evidence="5" id="KW-0862">Zinc</keyword>
<evidence type="ECO:0000256" key="8">
    <source>
        <dbReference type="PROSITE-ProRule" id="PRU00175"/>
    </source>
</evidence>
<feature type="transmembrane region" description="Helical" evidence="10">
    <location>
        <begin position="157"/>
        <end position="180"/>
    </location>
</feature>
<dbReference type="PANTHER" id="PTHR46539:SF23">
    <property type="entry name" value="RING-TYPE DOMAIN-CONTAINING PROTEIN"/>
    <property type="match status" value="1"/>
</dbReference>
<feature type="compositionally biased region" description="Low complexity" evidence="9">
    <location>
        <begin position="499"/>
        <end position="511"/>
    </location>
</feature>
<proteinExistence type="predicted"/>
<evidence type="ECO:0000313" key="12">
    <source>
        <dbReference type="Proteomes" id="UP000887540"/>
    </source>
</evidence>
<evidence type="ECO:0000313" key="13">
    <source>
        <dbReference type="WBParaSite" id="ACRNAN_Path_1150.g4442.t1"/>
    </source>
</evidence>
<keyword evidence="7 10" id="KW-0472">Membrane</keyword>
<dbReference type="Pfam" id="PF13639">
    <property type="entry name" value="zf-RING_2"/>
    <property type="match status" value="1"/>
</dbReference>
<dbReference type="PANTHER" id="PTHR46539">
    <property type="entry name" value="E3 UBIQUITIN-PROTEIN LIGASE ATL42"/>
    <property type="match status" value="1"/>
</dbReference>
<dbReference type="Gene3D" id="3.30.40.10">
    <property type="entry name" value="Zinc/RING finger domain, C3HC4 (zinc finger)"/>
    <property type="match status" value="1"/>
</dbReference>
<organism evidence="12 13">
    <name type="scientific">Acrobeloides nanus</name>
    <dbReference type="NCBI Taxonomy" id="290746"/>
    <lineage>
        <taxon>Eukaryota</taxon>
        <taxon>Metazoa</taxon>
        <taxon>Ecdysozoa</taxon>
        <taxon>Nematoda</taxon>
        <taxon>Chromadorea</taxon>
        <taxon>Rhabditida</taxon>
        <taxon>Tylenchina</taxon>
        <taxon>Cephalobomorpha</taxon>
        <taxon>Cephaloboidea</taxon>
        <taxon>Cephalobidae</taxon>
        <taxon>Acrobeloides</taxon>
    </lineage>
</organism>
<protein>
    <submittedName>
        <fullName evidence="13">RING-type domain-containing protein</fullName>
    </submittedName>
</protein>
<evidence type="ECO:0000256" key="7">
    <source>
        <dbReference type="ARBA" id="ARBA00023136"/>
    </source>
</evidence>
<evidence type="ECO:0000256" key="6">
    <source>
        <dbReference type="ARBA" id="ARBA00022989"/>
    </source>
</evidence>
<feature type="compositionally biased region" description="Polar residues" evidence="9">
    <location>
        <begin position="385"/>
        <end position="421"/>
    </location>
</feature>
<evidence type="ECO:0000256" key="9">
    <source>
        <dbReference type="SAM" id="MobiDB-lite"/>
    </source>
</evidence>
<dbReference type="Proteomes" id="UP000887540">
    <property type="component" value="Unplaced"/>
</dbReference>
<evidence type="ECO:0000256" key="10">
    <source>
        <dbReference type="SAM" id="Phobius"/>
    </source>
</evidence>
<evidence type="ECO:0000259" key="11">
    <source>
        <dbReference type="PROSITE" id="PS50089"/>
    </source>
</evidence>
<dbReference type="AlphaFoldDB" id="A0A914BWA8"/>
<feature type="region of interest" description="Disordered" evidence="9">
    <location>
        <begin position="490"/>
        <end position="511"/>
    </location>
</feature>